<dbReference type="AlphaFoldDB" id="A0A484NTX6"/>
<dbReference type="OrthoDB" id="438440at2759"/>
<dbReference type="Pfam" id="PF02736">
    <property type="entry name" value="Myosin_N"/>
    <property type="match status" value="1"/>
</dbReference>
<name>A0A484NTX6_9ASTE</name>
<keyword evidence="2" id="KW-0067">ATP-binding</keyword>
<feature type="domain" description="Myosin N-terminal SH3-like" evidence="4">
    <location>
        <begin position="6"/>
        <end position="55"/>
    </location>
</feature>
<dbReference type="PANTHER" id="PTHR47759:SF2">
    <property type="entry name" value="TRIGLYCERIDE LIPASE"/>
    <property type="match status" value="1"/>
</dbReference>
<feature type="region of interest" description="Disordered" evidence="3">
    <location>
        <begin position="117"/>
        <end position="152"/>
    </location>
</feature>
<evidence type="ECO:0000313" key="6">
    <source>
        <dbReference type="Proteomes" id="UP000595140"/>
    </source>
</evidence>
<dbReference type="PROSITE" id="PS51844">
    <property type="entry name" value="SH3_LIKE"/>
    <property type="match status" value="1"/>
</dbReference>
<accession>A0A484NTX6</accession>
<protein>
    <recommendedName>
        <fullName evidence="4">Myosin N-terminal SH3-like domain-containing protein</fullName>
    </recommendedName>
</protein>
<feature type="non-terminal residue" evidence="5">
    <location>
        <position position="1"/>
    </location>
</feature>
<evidence type="ECO:0000256" key="3">
    <source>
        <dbReference type="SAM" id="MobiDB-lite"/>
    </source>
</evidence>
<dbReference type="GO" id="GO:0016459">
    <property type="term" value="C:myosin complex"/>
    <property type="evidence" value="ECO:0007669"/>
    <property type="project" value="InterPro"/>
</dbReference>
<dbReference type="PANTHER" id="PTHR47759">
    <property type="entry name" value="OS04G0509100 PROTEIN"/>
    <property type="match status" value="1"/>
</dbReference>
<sequence>SVSSVVVGTHVWVEDPVVAWIDGEVVEINGGDITVNCTSGAIIKYKSFDKVEERKWWHIPIITELLEKNGLESALKIVLGREMVQARQFVHFAFPWLKWTDQSNDTGIWKDQASNETEAIGKHSDHSGDFDGPSGLDRSINYSNQSDSYPDPECSTNCSNLDEHKSSDIEVVEASLSDKHFWKNIADIVNHNVVQRIGFPAFDKIRQPYPKKGLEKAASIRPLMHCCIAAFTTESPRTSQKKKSGNLLISRSSI</sequence>
<evidence type="ECO:0000313" key="5">
    <source>
        <dbReference type="EMBL" id="VFR03537.1"/>
    </source>
</evidence>
<dbReference type="Proteomes" id="UP000595140">
    <property type="component" value="Unassembled WGS sequence"/>
</dbReference>
<dbReference type="GO" id="GO:0005524">
    <property type="term" value="F:ATP binding"/>
    <property type="evidence" value="ECO:0007669"/>
    <property type="project" value="UniProtKB-KW"/>
</dbReference>
<gene>
    <name evidence="5" type="ORF">CCAM_LOCUS45312</name>
</gene>
<evidence type="ECO:0000259" key="4">
    <source>
        <dbReference type="PROSITE" id="PS51844"/>
    </source>
</evidence>
<feature type="compositionally biased region" description="Basic and acidic residues" evidence="3">
    <location>
        <begin position="119"/>
        <end position="129"/>
    </location>
</feature>
<evidence type="ECO:0000256" key="1">
    <source>
        <dbReference type="ARBA" id="ARBA00022741"/>
    </source>
</evidence>
<dbReference type="InterPro" id="IPR004009">
    <property type="entry name" value="SH3_Myosin"/>
</dbReference>
<keyword evidence="6" id="KW-1185">Reference proteome</keyword>
<feature type="compositionally biased region" description="Polar residues" evidence="3">
    <location>
        <begin position="140"/>
        <end position="152"/>
    </location>
</feature>
<dbReference type="GO" id="GO:0003774">
    <property type="term" value="F:cytoskeletal motor activity"/>
    <property type="evidence" value="ECO:0007669"/>
    <property type="project" value="InterPro"/>
</dbReference>
<keyword evidence="1" id="KW-0547">Nucleotide-binding</keyword>
<evidence type="ECO:0000256" key="2">
    <source>
        <dbReference type="ARBA" id="ARBA00022840"/>
    </source>
</evidence>
<dbReference type="EMBL" id="OOIL02006886">
    <property type="protein sequence ID" value="VFR03537.1"/>
    <property type="molecule type" value="Genomic_DNA"/>
</dbReference>
<organism evidence="5 6">
    <name type="scientific">Cuscuta campestris</name>
    <dbReference type="NCBI Taxonomy" id="132261"/>
    <lineage>
        <taxon>Eukaryota</taxon>
        <taxon>Viridiplantae</taxon>
        <taxon>Streptophyta</taxon>
        <taxon>Embryophyta</taxon>
        <taxon>Tracheophyta</taxon>
        <taxon>Spermatophyta</taxon>
        <taxon>Magnoliopsida</taxon>
        <taxon>eudicotyledons</taxon>
        <taxon>Gunneridae</taxon>
        <taxon>Pentapetalae</taxon>
        <taxon>asterids</taxon>
        <taxon>lamiids</taxon>
        <taxon>Solanales</taxon>
        <taxon>Convolvulaceae</taxon>
        <taxon>Cuscuteae</taxon>
        <taxon>Cuscuta</taxon>
        <taxon>Cuscuta subgen. Grammica</taxon>
        <taxon>Cuscuta sect. Cleistogrammica</taxon>
    </lineage>
</organism>
<reference evidence="5 6" key="1">
    <citation type="submission" date="2018-04" db="EMBL/GenBank/DDBJ databases">
        <authorList>
            <person name="Vogel A."/>
        </authorList>
    </citation>
    <scope>NUCLEOTIDE SEQUENCE [LARGE SCALE GENOMIC DNA]</scope>
</reference>
<proteinExistence type="predicted"/>